<keyword evidence="1" id="KW-0732">Signal</keyword>
<proteinExistence type="predicted"/>
<dbReference type="EMBL" id="JBFARM010000013">
    <property type="protein sequence ID" value="MEV4291142.1"/>
    <property type="molecule type" value="Genomic_DNA"/>
</dbReference>
<feature type="chain" id="PRO_5045178722" evidence="1">
    <location>
        <begin position="27"/>
        <end position="129"/>
    </location>
</feature>
<protein>
    <submittedName>
        <fullName evidence="2">Uncharacterized protein</fullName>
    </submittedName>
</protein>
<keyword evidence="3" id="KW-1185">Reference proteome</keyword>
<organism evidence="2 3">
    <name type="scientific">Nonomuraea bangladeshensis</name>
    <dbReference type="NCBI Taxonomy" id="404385"/>
    <lineage>
        <taxon>Bacteria</taxon>
        <taxon>Bacillati</taxon>
        <taxon>Actinomycetota</taxon>
        <taxon>Actinomycetes</taxon>
        <taxon>Streptosporangiales</taxon>
        <taxon>Streptosporangiaceae</taxon>
        <taxon>Nonomuraea</taxon>
    </lineage>
</organism>
<comment type="caution">
    <text evidence="2">The sequence shown here is derived from an EMBL/GenBank/DDBJ whole genome shotgun (WGS) entry which is preliminary data.</text>
</comment>
<evidence type="ECO:0000256" key="1">
    <source>
        <dbReference type="SAM" id="SignalP"/>
    </source>
</evidence>
<evidence type="ECO:0000313" key="3">
    <source>
        <dbReference type="Proteomes" id="UP001552427"/>
    </source>
</evidence>
<accession>A0ABV3HF35</accession>
<dbReference type="Proteomes" id="UP001552427">
    <property type="component" value="Unassembled WGS sequence"/>
</dbReference>
<name>A0ABV3HF35_9ACTN</name>
<evidence type="ECO:0000313" key="2">
    <source>
        <dbReference type="EMBL" id="MEV4291142.1"/>
    </source>
</evidence>
<reference evidence="2 3" key="1">
    <citation type="submission" date="2024-06" db="EMBL/GenBank/DDBJ databases">
        <title>The Natural Products Discovery Center: Release of the First 8490 Sequenced Strains for Exploring Actinobacteria Biosynthetic Diversity.</title>
        <authorList>
            <person name="Kalkreuter E."/>
            <person name="Kautsar S.A."/>
            <person name="Yang D."/>
            <person name="Bader C.D."/>
            <person name="Teijaro C.N."/>
            <person name="Fluegel L."/>
            <person name="Davis C.M."/>
            <person name="Simpson J.R."/>
            <person name="Lauterbach L."/>
            <person name="Steele A.D."/>
            <person name="Gui C."/>
            <person name="Meng S."/>
            <person name="Li G."/>
            <person name="Viehrig K."/>
            <person name="Ye F."/>
            <person name="Su P."/>
            <person name="Kiefer A.F."/>
            <person name="Nichols A."/>
            <person name="Cepeda A.J."/>
            <person name="Yan W."/>
            <person name="Fan B."/>
            <person name="Jiang Y."/>
            <person name="Adhikari A."/>
            <person name="Zheng C.-J."/>
            <person name="Schuster L."/>
            <person name="Cowan T.M."/>
            <person name="Smanski M.J."/>
            <person name="Chevrette M.G."/>
            <person name="De Carvalho L.P.S."/>
            <person name="Shen B."/>
        </authorList>
    </citation>
    <scope>NUCLEOTIDE SEQUENCE [LARGE SCALE GENOMIC DNA]</scope>
    <source>
        <strain evidence="2 3">NPDC049574</strain>
    </source>
</reference>
<dbReference type="RefSeq" id="WP_364459151.1">
    <property type="nucleotide sequence ID" value="NZ_JBFARM010000013.1"/>
</dbReference>
<sequence length="129" mass="14039">MRSLKTLVVAILTTIGILAVPALAQAAPAGPALRTAAAQSTFGHTTASVETVALTAAVQGKPNPCKRFKSNLKKWLICQGIMKAGGMWLWNQLEKIAKKGWNHFRNHPTVKRYVGKHARGLYCMLTLKC</sequence>
<feature type="signal peptide" evidence="1">
    <location>
        <begin position="1"/>
        <end position="26"/>
    </location>
</feature>
<gene>
    <name evidence="2" type="ORF">AB0K40_37020</name>
</gene>